<dbReference type="PANTHER" id="PTHR33680:SF7">
    <property type="entry name" value="OS02G0474200 PROTEIN"/>
    <property type="match status" value="1"/>
</dbReference>
<evidence type="ECO:0000313" key="8">
    <source>
        <dbReference type="EMBL" id="KAG0529719.1"/>
    </source>
</evidence>
<keyword evidence="3" id="KW-0862">Zinc</keyword>
<protein>
    <recommendedName>
        <fullName evidence="7">GRF-type domain-containing protein</fullName>
    </recommendedName>
</protein>
<dbReference type="EMBL" id="CM027684">
    <property type="protein sequence ID" value="KAG0529719.1"/>
    <property type="molecule type" value="Genomic_DNA"/>
</dbReference>
<dbReference type="InterPro" id="IPR010666">
    <property type="entry name" value="Znf_GRF"/>
</dbReference>
<keyword evidence="6" id="KW-0472">Membrane</keyword>
<dbReference type="PROSITE" id="PS51999">
    <property type="entry name" value="ZF_GRF"/>
    <property type="match status" value="1"/>
</dbReference>
<evidence type="ECO:0000313" key="9">
    <source>
        <dbReference type="Proteomes" id="UP000807115"/>
    </source>
</evidence>
<dbReference type="PANTHER" id="PTHR33680">
    <property type="entry name" value="OS07G0190500 PROTEIN"/>
    <property type="match status" value="1"/>
</dbReference>
<feature type="domain" description="GRF-type" evidence="7">
    <location>
        <begin position="48"/>
        <end position="93"/>
    </location>
</feature>
<keyword evidence="6" id="KW-0812">Transmembrane</keyword>
<dbReference type="OMA" id="WEEEYVD"/>
<feature type="region of interest" description="Disordered" evidence="5">
    <location>
        <begin position="1"/>
        <end position="30"/>
    </location>
</feature>
<feature type="transmembrane region" description="Helical" evidence="6">
    <location>
        <begin position="174"/>
        <end position="198"/>
    </location>
</feature>
<keyword evidence="6" id="KW-1133">Transmembrane helix</keyword>
<evidence type="ECO:0000256" key="4">
    <source>
        <dbReference type="PROSITE-ProRule" id="PRU01343"/>
    </source>
</evidence>
<organism evidence="8 9">
    <name type="scientific">Sorghum bicolor</name>
    <name type="common">Sorghum</name>
    <name type="synonym">Sorghum vulgare</name>
    <dbReference type="NCBI Taxonomy" id="4558"/>
    <lineage>
        <taxon>Eukaryota</taxon>
        <taxon>Viridiplantae</taxon>
        <taxon>Streptophyta</taxon>
        <taxon>Embryophyta</taxon>
        <taxon>Tracheophyta</taxon>
        <taxon>Spermatophyta</taxon>
        <taxon>Magnoliopsida</taxon>
        <taxon>Liliopsida</taxon>
        <taxon>Poales</taxon>
        <taxon>Poaceae</taxon>
        <taxon>PACMAD clade</taxon>
        <taxon>Panicoideae</taxon>
        <taxon>Andropogonodae</taxon>
        <taxon>Andropogoneae</taxon>
        <taxon>Sorghinae</taxon>
        <taxon>Sorghum</taxon>
    </lineage>
</organism>
<evidence type="ECO:0000256" key="2">
    <source>
        <dbReference type="ARBA" id="ARBA00022771"/>
    </source>
</evidence>
<dbReference type="GO" id="GO:0008270">
    <property type="term" value="F:zinc ion binding"/>
    <property type="evidence" value="ECO:0007669"/>
    <property type="project" value="UniProtKB-KW"/>
</dbReference>
<evidence type="ECO:0000256" key="3">
    <source>
        <dbReference type="ARBA" id="ARBA00022833"/>
    </source>
</evidence>
<reference evidence="8" key="1">
    <citation type="journal article" date="2019" name="BMC Genomics">
        <title>A new reference genome for Sorghum bicolor reveals high levels of sequence similarity between sweet and grain genotypes: implications for the genetics of sugar metabolism.</title>
        <authorList>
            <person name="Cooper E.A."/>
            <person name="Brenton Z.W."/>
            <person name="Flinn B.S."/>
            <person name="Jenkins J."/>
            <person name="Shu S."/>
            <person name="Flowers D."/>
            <person name="Luo F."/>
            <person name="Wang Y."/>
            <person name="Xia P."/>
            <person name="Barry K."/>
            <person name="Daum C."/>
            <person name="Lipzen A."/>
            <person name="Yoshinaga Y."/>
            <person name="Schmutz J."/>
            <person name="Saski C."/>
            <person name="Vermerris W."/>
            <person name="Kresovich S."/>
        </authorList>
    </citation>
    <scope>NUCLEOTIDE SEQUENCE</scope>
</reference>
<comment type="caution">
    <text evidence="8">The sequence shown here is derived from an EMBL/GenBank/DDBJ whole genome shotgun (WGS) entry which is preliminary data.</text>
</comment>
<evidence type="ECO:0000256" key="6">
    <source>
        <dbReference type="SAM" id="Phobius"/>
    </source>
</evidence>
<sequence length="199" mass="21867">MYASESRSGGSAGKKEEGLCSSQLHDPSPIAPVRRKKDYAAALPLIQCTKCHKAVVLRLVSKKEWSIGQVFYCCPYYKRDGTGCQFWFWEDDYMKELRKNGYLQEPLQGGGGNDVAALGQGDGSSSSAALVQGCEINEAAALLEEEEDWRTVCMVKKEVVPDESLKEVVTLMKAILITCVVVLVVVIRVLVAIVAKYLV</sequence>
<proteinExistence type="predicted"/>
<keyword evidence="2 4" id="KW-0863">Zinc-finger</keyword>
<gene>
    <name evidence="8" type="ORF">BDA96_05G122000</name>
</gene>
<dbReference type="Gramene" id="EES09693">
    <property type="protein sequence ID" value="EES09693"/>
    <property type="gene ID" value="SORBI_3005G110700"/>
</dbReference>
<keyword evidence="1" id="KW-0479">Metal-binding</keyword>
<evidence type="ECO:0000259" key="7">
    <source>
        <dbReference type="PROSITE" id="PS51999"/>
    </source>
</evidence>
<evidence type="ECO:0000256" key="1">
    <source>
        <dbReference type="ARBA" id="ARBA00022723"/>
    </source>
</evidence>
<reference evidence="8" key="2">
    <citation type="submission" date="2020-10" db="EMBL/GenBank/DDBJ databases">
        <authorList>
            <person name="Cooper E.A."/>
            <person name="Brenton Z.W."/>
            <person name="Flinn B.S."/>
            <person name="Jenkins J."/>
            <person name="Shu S."/>
            <person name="Flowers D."/>
            <person name="Luo F."/>
            <person name="Wang Y."/>
            <person name="Xia P."/>
            <person name="Barry K."/>
            <person name="Daum C."/>
            <person name="Lipzen A."/>
            <person name="Yoshinaga Y."/>
            <person name="Schmutz J."/>
            <person name="Saski C."/>
            <person name="Vermerris W."/>
            <person name="Kresovich S."/>
        </authorList>
    </citation>
    <scope>NUCLEOTIDE SEQUENCE</scope>
</reference>
<evidence type="ECO:0000256" key="5">
    <source>
        <dbReference type="SAM" id="MobiDB-lite"/>
    </source>
</evidence>
<accession>A0A921UFI5</accession>
<dbReference type="Proteomes" id="UP000807115">
    <property type="component" value="Chromosome 5"/>
</dbReference>
<name>A0A921UFI5_SORBI</name>
<dbReference type="AlphaFoldDB" id="A0A921UFI5"/>